<sequence length="86" mass="9773">MTRHRVVVTGKIKPEKVLKKLRKKIGKRVEMVSNKEDSKDPPKEEDSSIDGSPKDMITRSMALGYCGDDYLYMMFSDENANACSIM</sequence>
<proteinExistence type="predicted"/>
<protein>
    <submittedName>
        <fullName evidence="2">Uncharacterized protein</fullName>
    </submittedName>
</protein>
<evidence type="ECO:0000313" key="2">
    <source>
        <dbReference type="EMBL" id="KAG5559992.1"/>
    </source>
</evidence>
<keyword evidence="3" id="KW-1185">Reference proteome</keyword>
<dbReference type="Proteomes" id="UP000823749">
    <property type="component" value="Chromosome 2"/>
</dbReference>
<comment type="caution">
    <text evidence="2">The sequence shown here is derived from an EMBL/GenBank/DDBJ whole genome shotgun (WGS) entry which is preliminary data.</text>
</comment>
<dbReference type="AlphaFoldDB" id="A0AAV6L7T6"/>
<organism evidence="2 3">
    <name type="scientific">Rhododendron griersonianum</name>
    <dbReference type="NCBI Taxonomy" id="479676"/>
    <lineage>
        <taxon>Eukaryota</taxon>
        <taxon>Viridiplantae</taxon>
        <taxon>Streptophyta</taxon>
        <taxon>Embryophyta</taxon>
        <taxon>Tracheophyta</taxon>
        <taxon>Spermatophyta</taxon>
        <taxon>Magnoliopsida</taxon>
        <taxon>eudicotyledons</taxon>
        <taxon>Gunneridae</taxon>
        <taxon>Pentapetalae</taxon>
        <taxon>asterids</taxon>
        <taxon>Ericales</taxon>
        <taxon>Ericaceae</taxon>
        <taxon>Ericoideae</taxon>
        <taxon>Rhodoreae</taxon>
        <taxon>Rhododendron</taxon>
    </lineage>
</organism>
<dbReference type="EMBL" id="JACTNZ010000002">
    <property type="protein sequence ID" value="KAG5559992.1"/>
    <property type="molecule type" value="Genomic_DNA"/>
</dbReference>
<dbReference type="Gene3D" id="3.30.70.100">
    <property type="match status" value="1"/>
</dbReference>
<accession>A0AAV6L7T6</accession>
<gene>
    <name evidence="2" type="ORF">RHGRI_003317</name>
</gene>
<feature type="region of interest" description="Disordered" evidence="1">
    <location>
        <begin position="28"/>
        <end position="55"/>
    </location>
</feature>
<name>A0AAV6L7T6_9ERIC</name>
<reference evidence="2" key="1">
    <citation type="submission" date="2020-08" db="EMBL/GenBank/DDBJ databases">
        <title>Plant Genome Project.</title>
        <authorList>
            <person name="Zhang R.-G."/>
        </authorList>
    </citation>
    <scope>NUCLEOTIDE SEQUENCE</scope>
    <source>
        <strain evidence="2">WSP0</strain>
        <tissue evidence="2">Leaf</tissue>
    </source>
</reference>
<evidence type="ECO:0000256" key="1">
    <source>
        <dbReference type="SAM" id="MobiDB-lite"/>
    </source>
</evidence>
<evidence type="ECO:0000313" key="3">
    <source>
        <dbReference type="Proteomes" id="UP000823749"/>
    </source>
</evidence>